<keyword evidence="2" id="KW-1185">Reference proteome</keyword>
<reference evidence="1" key="1">
    <citation type="submission" date="2022-10" db="EMBL/GenBank/DDBJ databases">
        <title>Culturing micro-colonial fungi from biological soil crusts in the Mojave desert and describing Neophaeococcomyces mojavensis, and introducing the new genera and species Taxawa tesnikishii.</title>
        <authorList>
            <person name="Kurbessoian T."/>
            <person name="Stajich J.E."/>
        </authorList>
    </citation>
    <scope>NUCLEOTIDE SEQUENCE</scope>
    <source>
        <strain evidence="1">JES_112</strain>
    </source>
</reference>
<dbReference type="Proteomes" id="UP001172386">
    <property type="component" value="Unassembled WGS sequence"/>
</dbReference>
<proteinExistence type="predicted"/>
<accession>A0ACC3ADK3</accession>
<evidence type="ECO:0000313" key="2">
    <source>
        <dbReference type="Proteomes" id="UP001172386"/>
    </source>
</evidence>
<organism evidence="1 2">
    <name type="scientific">Neophaeococcomyces mojaviensis</name>
    <dbReference type="NCBI Taxonomy" id="3383035"/>
    <lineage>
        <taxon>Eukaryota</taxon>
        <taxon>Fungi</taxon>
        <taxon>Dikarya</taxon>
        <taxon>Ascomycota</taxon>
        <taxon>Pezizomycotina</taxon>
        <taxon>Eurotiomycetes</taxon>
        <taxon>Chaetothyriomycetidae</taxon>
        <taxon>Chaetothyriales</taxon>
        <taxon>Chaetothyriales incertae sedis</taxon>
        <taxon>Neophaeococcomyces</taxon>
    </lineage>
</organism>
<name>A0ACC3ADK3_9EURO</name>
<protein>
    <submittedName>
        <fullName evidence="1">Clr6 histone deacetylase associated PHD protein-2 Cph2</fullName>
    </submittedName>
</protein>
<dbReference type="EMBL" id="JAPDRQ010000034">
    <property type="protein sequence ID" value="KAJ9660044.1"/>
    <property type="molecule type" value="Genomic_DNA"/>
</dbReference>
<gene>
    <name evidence="1" type="primary">CPH2</name>
    <name evidence="1" type="ORF">H2198_002741</name>
</gene>
<sequence length="936" mass="103157">MASSLNPEIVGKEFDKWLDWNGAADEADNQFLHPTADTRSALLPISPTSTANGDSFGTNIITTPHTAPYLHDLPTPTHSSSSPEMLSNPYARLSGDTLRSDGSSLYRQNTLKRKISPADGSENDYMPVAGRPTGSKRPHNVIEKRYRANLNEKIAELRDSVPALRVLKKAKGKNDSNGSSGDEDLDGLAPSNKLNKASVLTKAVEYIRHLELRTKKLEEENRDLKARVQVLDKVLAEGGSDAARASAFTSETTIEESPQISEPKSSAEPETEPKSRPKGMIGLPDSMRRLRENQPQEHYGHVYTTPTERSRFGGKWGQRIMLGSLAGLMIMEGFSESDQGSDSQKKALFGIPLEILDGWTFLRSPRAYLSMFVGYCRAGGVIPLIKGFTALSILAFLVFAYMFNSKPTPKKRHEHDEIEIPEAARPASPIEVRRRAWSTSMQALGLPHHSFFPEWFAVTSEWVNYSIRYLLGQNACLWLCGETAEDEIARIKTWDIAIDAQLAGGDIEVSRSRSVLTIYGSGTLPPTPQRLMMKAIHVKIVLFNVGLAGTLISRIASYVANCIADRQWRQARQMHEALPTRDPDRLPGYLNYLLQMDCDDVFSSIVIQRAYNLMYNRPTSEYADDSLMDVVVEDHAIRSPLDAVAAWRSTSALREALNTALQSPDATDLLREHIQSALEIAPPGSAAETRALAVHAVLSPGRRRAFLGRAADAVTLSNAEVAQQSSVDESVPYFIDSSTPKSARPEIATCLSCADAMLKLEQEHDTVSAIHILSNIQWPDLGAGITGSPVTPSLLSIAPIYFVLSRLLKATKRSPRNSATDLADTLHPLPQCTYLAQEVYKSLRAEAIRLNISIEEGCKSHLTHALDVLFTNWDMRPSSSASRRQSNVSHDTGYGSWEEEDHAVHNNTARKGIVQSFERCNSFNGNDVDALVAATV</sequence>
<evidence type="ECO:0000313" key="1">
    <source>
        <dbReference type="EMBL" id="KAJ9660044.1"/>
    </source>
</evidence>
<comment type="caution">
    <text evidence="1">The sequence shown here is derived from an EMBL/GenBank/DDBJ whole genome shotgun (WGS) entry which is preliminary data.</text>
</comment>